<name>A0A561R2C9_9HYPH</name>
<evidence type="ECO:0000313" key="1">
    <source>
        <dbReference type="EMBL" id="TWF56776.1"/>
    </source>
</evidence>
<accession>A0A561R2C9</accession>
<protein>
    <submittedName>
        <fullName evidence="1">Uncharacterized protein DUF4160</fullName>
    </submittedName>
</protein>
<organism evidence="1 2">
    <name type="scientific">Neorhizobium alkalisoli</name>
    <dbReference type="NCBI Taxonomy" id="528178"/>
    <lineage>
        <taxon>Bacteria</taxon>
        <taxon>Pseudomonadati</taxon>
        <taxon>Pseudomonadota</taxon>
        <taxon>Alphaproteobacteria</taxon>
        <taxon>Hyphomicrobiales</taxon>
        <taxon>Rhizobiaceae</taxon>
        <taxon>Rhizobium/Agrobacterium group</taxon>
        <taxon>Neorhizobium</taxon>
    </lineage>
</organism>
<dbReference type="InterPro" id="IPR025427">
    <property type="entry name" value="DUF4160"/>
</dbReference>
<comment type="caution">
    <text evidence="1">The sequence shown here is derived from an EMBL/GenBank/DDBJ whole genome shotgun (WGS) entry which is preliminary data.</text>
</comment>
<dbReference type="RefSeq" id="WP_210249280.1">
    <property type="nucleotide sequence ID" value="NZ_VIWP01000002.1"/>
</dbReference>
<evidence type="ECO:0000313" key="2">
    <source>
        <dbReference type="Proteomes" id="UP000320653"/>
    </source>
</evidence>
<sequence>MPTIVILGNVAIRMFANDHNPPHFHVATPSHQISILLSDFSIVAGSMDRKSLAIALAWAAENREHLEREWKRLNPGR</sequence>
<dbReference type="EMBL" id="VIWP01000002">
    <property type="protein sequence ID" value="TWF56776.1"/>
    <property type="molecule type" value="Genomic_DNA"/>
</dbReference>
<reference evidence="1 2" key="1">
    <citation type="submission" date="2019-06" db="EMBL/GenBank/DDBJ databases">
        <title>Sorghum-associated microbial communities from plants grown in Nebraska, USA.</title>
        <authorList>
            <person name="Schachtman D."/>
        </authorList>
    </citation>
    <scope>NUCLEOTIDE SEQUENCE [LARGE SCALE GENOMIC DNA]</scope>
    <source>
        <strain evidence="1 2">1225</strain>
    </source>
</reference>
<proteinExistence type="predicted"/>
<dbReference type="Pfam" id="PF13711">
    <property type="entry name" value="DUF4160"/>
    <property type="match status" value="1"/>
</dbReference>
<gene>
    <name evidence="1" type="ORF">FHW37_102415</name>
</gene>
<dbReference type="Proteomes" id="UP000320653">
    <property type="component" value="Unassembled WGS sequence"/>
</dbReference>
<keyword evidence="2" id="KW-1185">Reference proteome</keyword>
<dbReference type="AlphaFoldDB" id="A0A561R2C9"/>